<name>A0A4U0X372_9PEZI</name>
<dbReference type="EMBL" id="NAJN01000703">
    <property type="protein sequence ID" value="TKA69706.1"/>
    <property type="molecule type" value="Genomic_DNA"/>
</dbReference>
<feature type="region of interest" description="Disordered" evidence="1">
    <location>
        <begin position="1"/>
        <end position="62"/>
    </location>
</feature>
<dbReference type="Proteomes" id="UP000308768">
    <property type="component" value="Unassembled WGS sequence"/>
</dbReference>
<gene>
    <name evidence="2" type="ORF">B0A49_04552</name>
</gene>
<feature type="compositionally biased region" description="Pro residues" evidence="1">
    <location>
        <begin position="394"/>
        <end position="405"/>
    </location>
</feature>
<dbReference type="InterPro" id="IPR008402">
    <property type="entry name" value="APC_su15/mnd2"/>
</dbReference>
<evidence type="ECO:0008006" key="4">
    <source>
        <dbReference type="Google" id="ProtNLM"/>
    </source>
</evidence>
<feature type="region of interest" description="Disordered" evidence="1">
    <location>
        <begin position="378"/>
        <end position="405"/>
    </location>
</feature>
<feature type="region of interest" description="Disordered" evidence="1">
    <location>
        <begin position="256"/>
        <end position="284"/>
    </location>
</feature>
<dbReference type="STRING" id="331657.A0A4U0X372"/>
<feature type="compositionally biased region" description="Acidic residues" evidence="1">
    <location>
        <begin position="156"/>
        <end position="183"/>
    </location>
</feature>
<organism evidence="2 3">
    <name type="scientific">Cryomyces minteri</name>
    <dbReference type="NCBI Taxonomy" id="331657"/>
    <lineage>
        <taxon>Eukaryota</taxon>
        <taxon>Fungi</taxon>
        <taxon>Dikarya</taxon>
        <taxon>Ascomycota</taxon>
        <taxon>Pezizomycotina</taxon>
        <taxon>Dothideomycetes</taxon>
        <taxon>Dothideomycetes incertae sedis</taxon>
        <taxon>Cryomyces</taxon>
    </lineage>
</organism>
<evidence type="ECO:0000313" key="2">
    <source>
        <dbReference type="EMBL" id="TKA69706.1"/>
    </source>
</evidence>
<dbReference type="GO" id="GO:0031145">
    <property type="term" value="P:anaphase-promoting complex-dependent catabolic process"/>
    <property type="evidence" value="ECO:0007669"/>
    <property type="project" value="InterPro"/>
</dbReference>
<evidence type="ECO:0000313" key="3">
    <source>
        <dbReference type="Proteomes" id="UP000308768"/>
    </source>
</evidence>
<dbReference type="OrthoDB" id="5320532at2759"/>
<dbReference type="GO" id="GO:0005680">
    <property type="term" value="C:anaphase-promoting complex"/>
    <property type="evidence" value="ECO:0007669"/>
    <property type="project" value="InterPro"/>
</dbReference>
<accession>A0A4U0X372</accession>
<sequence length="405" mass="44373">MLSLPLVTPREDHTFSRSPLHIPFRPSSPTGPHHNRQNAQQTQSARDRRTQQHSLDSLRTPHAQLAFDESAITHRKANIRRYGSTWLRPPGVSKTLQTLHDEAAEREEQEAQARREQDVLDLQAAEEERAMMEEVRRTARQEGGGGGGGDRAGERDLDDDVPSAEADAMDYEDIDDDDDDEDGLHDRDLDDSIPSAADAAFLTTDSSPSTSSLLRNRVVPADRDLSQADINTSLALEDAEISGLLQDARDLGIEAGERDLDDDVPEAGSYQHTDTELEDDSSDAGYPDFEGDMMRSDEHRYPASRAVGQPHAHPSIANDTNANTIRLRASNVRAQQRRDTRGRALDEGSSVLEGSSFLGSSPVLSRRGAGLGLGLGSMGGNAFRDRLMRGRQQPPLPPPPPEGGW</sequence>
<comment type="caution">
    <text evidence="2">The sequence shown here is derived from an EMBL/GenBank/DDBJ whole genome shotgun (WGS) entry which is preliminary data.</text>
</comment>
<protein>
    <recommendedName>
        <fullName evidence="4">Apc15p protein</fullName>
    </recommendedName>
</protein>
<dbReference type="AlphaFoldDB" id="A0A4U0X372"/>
<keyword evidence="3" id="KW-1185">Reference proteome</keyword>
<evidence type="ECO:0000256" key="1">
    <source>
        <dbReference type="SAM" id="MobiDB-lite"/>
    </source>
</evidence>
<reference evidence="2 3" key="1">
    <citation type="submission" date="2017-03" db="EMBL/GenBank/DDBJ databases">
        <title>Genomes of endolithic fungi from Antarctica.</title>
        <authorList>
            <person name="Coleine C."/>
            <person name="Masonjones S."/>
            <person name="Stajich J.E."/>
        </authorList>
    </citation>
    <scope>NUCLEOTIDE SEQUENCE [LARGE SCALE GENOMIC DNA]</scope>
    <source>
        <strain evidence="2 3">CCFEE 5187</strain>
    </source>
</reference>
<proteinExistence type="predicted"/>
<feature type="compositionally biased region" description="Basic and acidic residues" evidence="1">
    <location>
        <begin position="129"/>
        <end position="140"/>
    </location>
</feature>
<dbReference type="Pfam" id="PF05841">
    <property type="entry name" value="Apc15p"/>
    <property type="match status" value="1"/>
</dbReference>
<feature type="region of interest" description="Disordered" evidence="1">
    <location>
        <begin position="129"/>
        <end position="191"/>
    </location>
</feature>